<comment type="caution">
    <text evidence="2">The sequence shown here is derived from an EMBL/GenBank/DDBJ whole genome shotgun (WGS) entry which is preliminary data.</text>
</comment>
<dbReference type="RefSeq" id="WP_305990058.1">
    <property type="nucleotide sequence ID" value="NZ_JAVAMP010000001.1"/>
</dbReference>
<proteinExistence type="predicted"/>
<accession>A0ABT9ITR9</accession>
<name>A0ABT9ITR9_9BACL</name>
<sequence>MKSNSIKLVLSVVIFLIIFTIAWIVHDIITVNKYNRFFNKENQFINLNEEDTKVNQFDLINDYFEVPFEPREYIRFFKYE</sequence>
<gene>
    <name evidence="2" type="ORF">Q5Y73_01380</name>
</gene>
<dbReference type="Proteomes" id="UP001231941">
    <property type="component" value="Unassembled WGS sequence"/>
</dbReference>
<evidence type="ECO:0000256" key="1">
    <source>
        <dbReference type="SAM" id="Phobius"/>
    </source>
</evidence>
<evidence type="ECO:0000313" key="3">
    <source>
        <dbReference type="Proteomes" id="UP001231941"/>
    </source>
</evidence>
<keyword evidence="1" id="KW-0812">Transmembrane</keyword>
<dbReference type="EMBL" id="JAVAMP010000001">
    <property type="protein sequence ID" value="MDP5272749.1"/>
    <property type="molecule type" value="Genomic_DNA"/>
</dbReference>
<keyword evidence="1" id="KW-1133">Transmembrane helix</keyword>
<evidence type="ECO:0000313" key="2">
    <source>
        <dbReference type="EMBL" id="MDP5272749.1"/>
    </source>
</evidence>
<protein>
    <recommendedName>
        <fullName evidence="4">DUF3139 domain-containing protein</fullName>
    </recommendedName>
</protein>
<reference evidence="2 3" key="1">
    <citation type="submission" date="2023-08" db="EMBL/GenBank/DDBJ databases">
        <authorList>
            <person name="Park J.-S."/>
        </authorList>
    </citation>
    <scope>NUCLEOTIDE SEQUENCE [LARGE SCALE GENOMIC DNA]</scope>
    <source>
        <strain evidence="2 3">2205SS18-9</strain>
    </source>
</reference>
<evidence type="ECO:0008006" key="4">
    <source>
        <dbReference type="Google" id="ProtNLM"/>
    </source>
</evidence>
<organism evidence="2 3">
    <name type="scientific">Chengkuizengella axinellae</name>
    <dbReference type="NCBI Taxonomy" id="3064388"/>
    <lineage>
        <taxon>Bacteria</taxon>
        <taxon>Bacillati</taxon>
        <taxon>Bacillota</taxon>
        <taxon>Bacilli</taxon>
        <taxon>Bacillales</taxon>
        <taxon>Paenibacillaceae</taxon>
        <taxon>Chengkuizengella</taxon>
    </lineage>
</organism>
<feature type="transmembrane region" description="Helical" evidence="1">
    <location>
        <begin position="6"/>
        <end position="26"/>
    </location>
</feature>
<keyword evidence="1" id="KW-0472">Membrane</keyword>
<keyword evidence="3" id="KW-1185">Reference proteome</keyword>